<dbReference type="InterPro" id="IPR010394">
    <property type="entry name" value="5-nucleotidase"/>
</dbReference>
<protein>
    <recommendedName>
        <fullName evidence="4">5'-nucleotidase</fullName>
    </recommendedName>
</protein>
<dbReference type="PANTHER" id="PTHR31367:SF5">
    <property type="entry name" value="CYTOSOLIC 5'-NUCLEOTIDASE 1A"/>
    <property type="match status" value="1"/>
</dbReference>
<evidence type="ECO:0008006" key="4">
    <source>
        <dbReference type="Google" id="ProtNLM"/>
    </source>
</evidence>
<name>A0ABP9WII2_9MICO</name>
<accession>A0ABP9WII2</accession>
<dbReference type="RefSeq" id="WP_286216528.1">
    <property type="nucleotide sequence ID" value="NZ_AP027736.1"/>
</dbReference>
<evidence type="ECO:0000313" key="2">
    <source>
        <dbReference type="EMBL" id="GAA5519636.1"/>
    </source>
</evidence>
<proteinExistence type="predicted"/>
<evidence type="ECO:0000313" key="3">
    <source>
        <dbReference type="Proteomes" id="UP001426770"/>
    </source>
</evidence>
<feature type="region of interest" description="Disordered" evidence="1">
    <location>
        <begin position="308"/>
        <end position="352"/>
    </location>
</feature>
<dbReference type="Proteomes" id="UP001426770">
    <property type="component" value="Unassembled WGS sequence"/>
</dbReference>
<dbReference type="PANTHER" id="PTHR31367">
    <property type="entry name" value="CYTOSOLIC 5'-NUCLEOTIDASE 1 FAMILY MEMBER"/>
    <property type="match status" value="1"/>
</dbReference>
<dbReference type="EMBL" id="BAABRR010000011">
    <property type="protein sequence ID" value="GAA5519636.1"/>
    <property type="molecule type" value="Genomic_DNA"/>
</dbReference>
<dbReference type="Pfam" id="PF06189">
    <property type="entry name" value="5-nucleotidase"/>
    <property type="match status" value="1"/>
</dbReference>
<gene>
    <name evidence="2" type="ORF">Lsed01_02087</name>
</gene>
<sequence length="352" mass="38276">MPYELGHRLVIGIASSALFDLTDSDAYFRAHGEEAYRTYQAGRIDETLGPGVAFGFIRKLLGLNDLRPDDPLVEVIVLSRNDPSTGLRVMRSIEAHGLAISRAIFTQGESPYEYIGALSMSLFLSGQEQSVRDAMAAGFPAGLVLASADSGRDDDTVRVALDFDGVIASDESEQVFQSGGGLPAFHQHEVEKRTVPLARGPLSEFLRDLNMIQSVEREHRQTNPDYQPRLRVSIVTARNAPSHERAVNTLEEWGVTVNDAFFLGGIDKGTILQVMRPDIYFDDQRGHLESTSRHAASVHIPYGIANERPATTASANRVGPAVASGEAPQPESQATDTATGRIVSRSIENTTT</sequence>
<evidence type="ECO:0000256" key="1">
    <source>
        <dbReference type="SAM" id="MobiDB-lite"/>
    </source>
</evidence>
<organism evidence="2 3">
    <name type="scientific">Demequina sediminis</name>
    <dbReference type="NCBI Taxonomy" id="1930058"/>
    <lineage>
        <taxon>Bacteria</taxon>
        <taxon>Bacillati</taxon>
        <taxon>Actinomycetota</taxon>
        <taxon>Actinomycetes</taxon>
        <taxon>Micrococcales</taxon>
        <taxon>Demequinaceae</taxon>
        <taxon>Demequina</taxon>
    </lineage>
</organism>
<reference evidence="2 3" key="1">
    <citation type="submission" date="2024-02" db="EMBL/GenBank/DDBJ databases">
        <title>Lysinimicrobium sediminis NBRC 112286.</title>
        <authorList>
            <person name="Ichikawa N."/>
            <person name="Katano-Makiyama Y."/>
            <person name="Hidaka K."/>
        </authorList>
    </citation>
    <scope>NUCLEOTIDE SEQUENCE [LARGE SCALE GENOMIC DNA]</scope>
    <source>
        <strain evidence="2 3">NBRC 112286</strain>
    </source>
</reference>
<keyword evidence="3" id="KW-1185">Reference proteome</keyword>
<comment type="caution">
    <text evidence="2">The sequence shown here is derived from an EMBL/GenBank/DDBJ whole genome shotgun (WGS) entry which is preliminary data.</text>
</comment>